<dbReference type="InterPro" id="IPR051223">
    <property type="entry name" value="Polycystin"/>
</dbReference>
<evidence type="ECO:0000256" key="1">
    <source>
        <dbReference type="ARBA" id="ARBA00007200"/>
    </source>
</evidence>
<dbReference type="GO" id="GO:0005262">
    <property type="term" value="F:calcium channel activity"/>
    <property type="evidence" value="ECO:0007669"/>
    <property type="project" value="TreeGrafter"/>
</dbReference>
<dbReference type="SUPFAM" id="SSF49723">
    <property type="entry name" value="Lipase/lipooxygenase domain (PLAT/LH2 domain)"/>
    <property type="match status" value="1"/>
</dbReference>
<dbReference type="PROSITE" id="PS50095">
    <property type="entry name" value="PLAT"/>
    <property type="match status" value="1"/>
</dbReference>
<dbReference type="GO" id="GO:0050982">
    <property type="term" value="P:detection of mechanical stimulus"/>
    <property type="evidence" value="ECO:0007669"/>
    <property type="project" value="TreeGrafter"/>
</dbReference>
<feature type="non-terminal residue" evidence="4">
    <location>
        <position position="134"/>
    </location>
</feature>
<dbReference type="Proteomes" id="UP000663844">
    <property type="component" value="Unassembled WGS sequence"/>
</dbReference>
<dbReference type="SMART" id="SM00308">
    <property type="entry name" value="LH2"/>
    <property type="match status" value="1"/>
</dbReference>
<name>A0A820M8H3_9BILA</name>
<dbReference type="FunFam" id="2.60.60.20:FF:000022">
    <property type="entry name" value="Uncharacterized protein"/>
    <property type="match status" value="1"/>
</dbReference>
<evidence type="ECO:0000256" key="2">
    <source>
        <dbReference type="PROSITE-ProRule" id="PRU00152"/>
    </source>
</evidence>
<dbReference type="Gene3D" id="2.60.60.20">
    <property type="entry name" value="PLAT/LH2 domain"/>
    <property type="match status" value="1"/>
</dbReference>
<dbReference type="PANTHER" id="PTHR10877:SF150">
    <property type="entry name" value="REJ DOMAIN-CONTAINING PROTEIN"/>
    <property type="match status" value="1"/>
</dbReference>
<dbReference type="EMBL" id="CAJOAZ010022765">
    <property type="protein sequence ID" value="CAF4368685.1"/>
    <property type="molecule type" value="Genomic_DNA"/>
</dbReference>
<dbReference type="AlphaFoldDB" id="A0A820M8H3"/>
<accession>A0A820M8H3</accession>
<comment type="similarity">
    <text evidence="1">Belongs to the polycystin family.</text>
</comment>
<sequence>MGVTPLADNKKCDQYYYQILVFTGQRKHAGTDSKVHFVLSGENDQTPIRLFSDPHRKIFQRGGIDSFIIAVPKSLGLLNYIRIWHDNTGEGSSASWFLKYIIVRDLQSMDKFYFISQQWFAVEKDDGRIERILP</sequence>
<organism evidence="4 5">
    <name type="scientific">Adineta steineri</name>
    <dbReference type="NCBI Taxonomy" id="433720"/>
    <lineage>
        <taxon>Eukaryota</taxon>
        <taxon>Metazoa</taxon>
        <taxon>Spiralia</taxon>
        <taxon>Gnathifera</taxon>
        <taxon>Rotifera</taxon>
        <taxon>Eurotatoria</taxon>
        <taxon>Bdelloidea</taxon>
        <taxon>Adinetida</taxon>
        <taxon>Adinetidae</taxon>
        <taxon>Adineta</taxon>
    </lineage>
</organism>
<evidence type="ECO:0000313" key="4">
    <source>
        <dbReference type="EMBL" id="CAF4368685.1"/>
    </source>
</evidence>
<feature type="domain" description="PLAT" evidence="3">
    <location>
        <begin position="15"/>
        <end position="134"/>
    </location>
</feature>
<comment type="caution">
    <text evidence="4">The sequence shown here is derived from an EMBL/GenBank/DDBJ whole genome shotgun (WGS) entry which is preliminary data.</text>
</comment>
<dbReference type="Pfam" id="PF01477">
    <property type="entry name" value="PLAT"/>
    <property type="match status" value="1"/>
</dbReference>
<comment type="caution">
    <text evidence="2">Lacks conserved residue(s) required for the propagation of feature annotation.</text>
</comment>
<dbReference type="PANTHER" id="PTHR10877">
    <property type="entry name" value="POLYCYSTIN FAMILY MEMBER"/>
    <property type="match status" value="1"/>
</dbReference>
<dbReference type="GO" id="GO:0016020">
    <property type="term" value="C:membrane"/>
    <property type="evidence" value="ECO:0007669"/>
    <property type="project" value="TreeGrafter"/>
</dbReference>
<dbReference type="CDD" id="cd01752">
    <property type="entry name" value="PLAT_polycystin"/>
    <property type="match status" value="1"/>
</dbReference>
<dbReference type="InterPro" id="IPR036392">
    <property type="entry name" value="PLAT/LH2_dom_sf"/>
</dbReference>
<proteinExistence type="inferred from homology"/>
<gene>
    <name evidence="4" type="ORF">OXD698_LOCUS49717</name>
</gene>
<evidence type="ECO:0000313" key="5">
    <source>
        <dbReference type="Proteomes" id="UP000663844"/>
    </source>
</evidence>
<protein>
    <recommendedName>
        <fullName evidence="3">PLAT domain-containing protein</fullName>
    </recommendedName>
</protein>
<evidence type="ECO:0000259" key="3">
    <source>
        <dbReference type="PROSITE" id="PS50095"/>
    </source>
</evidence>
<reference evidence="4" key="1">
    <citation type="submission" date="2021-02" db="EMBL/GenBank/DDBJ databases">
        <authorList>
            <person name="Nowell W R."/>
        </authorList>
    </citation>
    <scope>NUCLEOTIDE SEQUENCE</scope>
</reference>
<dbReference type="InterPro" id="IPR001024">
    <property type="entry name" value="PLAT/LH2_dom"/>
</dbReference>
<dbReference type="InterPro" id="IPR042060">
    <property type="entry name" value="PLAT_polycystin1"/>
</dbReference>